<dbReference type="InterPro" id="IPR034732">
    <property type="entry name" value="EPHD"/>
</dbReference>
<feature type="compositionally biased region" description="Basic and acidic residues" evidence="12">
    <location>
        <begin position="879"/>
        <end position="889"/>
    </location>
</feature>
<feature type="region of interest" description="Disordered" evidence="12">
    <location>
        <begin position="766"/>
        <end position="1070"/>
    </location>
</feature>
<dbReference type="FunFam" id="1.25.40.10:FF:000366">
    <property type="entry name" value="Pentatricopeptide (PPR) repeat-containing protein"/>
    <property type="match status" value="1"/>
</dbReference>
<keyword evidence="9" id="KW-0539">Nucleus</keyword>
<feature type="region of interest" description="Disordered" evidence="12">
    <location>
        <begin position="1205"/>
        <end position="1242"/>
    </location>
</feature>
<protein>
    <submittedName>
        <fullName evidence="16">(rape) hypothetical protein</fullName>
    </submittedName>
</protein>
<dbReference type="InterPro" id="IPR046848">
    <property type="entry name" value="E_motif"/>
</dbReference>
<dbReference type="Gene3D" id="3.30.40.10">
    <property type="entry name" value="Zinc/RING finger domain, C3HC4 (zinc finger)"/>
    <property type="match status" value="2"/>
</dbReference>
<dbReference type="SUPFAM" id="SSF57850">
    <property type="entry name" value="RING/U-box"/>
    <property type="match status" value="1"/>
</dbReference>
<dbReference type="PROSITE" id="PS50089">
    <property type="entry name" value="ZF_RING_2"/>
    <property type="match status" value="1"/>
</dbReference>
<feature type="compositionally biased region" description="Polar residues" evidence="12">
    <location>
        <begin position="720"/>
        <end position="733"/>
    </location>
</feature>
<dbReference type="InterPro" id="IPR002885">
    <property type="entry name" value="PPR_rpt"/>
</dbReference>
<keyword evidence="5" id="KW-0227">DNA damage</keyword>
<dbReference type="GO" id="GO:0005737">
    <property type="term" value="C:cytoplasm"/>
    <property type="evidence" value="ECO:0007669"/>
    <property type="project" value="UniProtKB-ARBA"/>
</dbReference>
<feature type="domain" description="BRCT" evidence="14">
    <location>
        <begin position="1363"/>
        <end position="1464"/>
    </location>
</feature>
<feature type="domain" description="PHD-type" evidence="15">
    <location>
        <begin position="1083"/>
        <end position="1203"/>
    </location>
</feature>
<feature type="region of interest" description="Disordered" evidence="12">
    <location>
        <begin position="658"/>
        <end position="745"/>
    </location>
</feature>
<evidence type="ECO:0000256" key="8">
    <source>
        <dbReference type="ARBA" id="ARBA00023204"/>
    </source>
</evidence>
<dbReference type="InterPro" id="IPR036420">
    <property type="entry name" value="BRCT_dom_sf"/>
</dbReference>
<evidence type="ECO:0000256" key="2">
    <source>
        <dbReference type="ARBA" id="ARBA00006643"/>
    </source>
</evidence>
<dbReference type="InterPro" id="IPR017907">
    <property type="entry name" value="Znf_RING_CS"/>
</dbReference>
<feature type="compositionally biased region" description="Polar residues" evidence="12">
    <location>
        <begin position="926"/>
        <end position="937"/>
    </location>
</feature>
<dbReference type="CDD" id="cd17734">
    <property type="entry name" value="BRCT_Bard1_rpt1"/>
    <property type="match status" value="1"/>
</dbReference>
<dbReference type="FunFam" id="3.30.40.10:FF:000310">
    <property type="entry name" value="Breast cancer associated RING 1"/>
    <property type="match status" value="1"/>
</dbReference>
<keyword evidence="4" id="KW-0677">Repeat</keyword>
<dbReference type="Pfam" id="PF13771">
    <property type="entry name" value="zf-HC5HC2H"/>
    <property type="match status" value="1"/>
</dbReference>
<dbReference type="EMBL" id="HG994365">
    <property type="protein sequence ID" value="CAF2070206.1"/>
    <property type="molecule type" value="Genomic_DNA"/>
</dbReference>
<sequence length="1464" mass="162894">MLDKCITLLQSYGLSSLKKLKQVHAFSIRHGVSITNPEMGKHLIFYLVSLPPPPPMSYAHKIFSEIEKPFNVFIWNTLIRGYAETCDSVSALSLFREMRASGLVEPDTHTYPFLLKAVAKMADVRLGETIHSVVIRSGFGSLIFAQNSLLHLYGNCGDVDSAYKVFDEMPVKDLVAWNSVINGFAENGKPNEALGLYSEMGSKGIKPDGFTIVGLLSACAKIGALALGKRVHVYMVKVGLTGNLHSCNVLLDLYARCGRVEEAKTLFSEMVEKNSVSWTTLIVGLAVNGFGKEAIELFKDMESEEGLLPCEITFVGILYACSHCGMVDEGFEYFRRMRDEYKIEPRIEHFGCMVDLLARAGEVKKAYEYIMTMPMQPNVVIWRTLLGACTVHGDSDLAELARIKILQLEPNHSGDYVLLSNMYASEQRWSDVQKIRRQMLEDGVRKVPGHSLVEVGNRVHEFLMGDKSHPQSELIYAKLKEMSDRLRVEGYVPQISNVYVDVEEEEKENALVYHSEKIAIAFMLISTPERSPIRVVKNLRVCADCHLAIKLVSKVYDREIVVRDRSRFHHFKDGSCSCQDYCLSLFDSAASLSCNHVFCNGCIVKSMKVDATCPVCKIPFHRREIRGAPHMDSLVSIYKNMEDASGVHMFVSLNIPSPSEKEKHVGDASIEKANDKKHQGSSKSRISKKRGFTKNKEKDLDPPGPIVMKPSSQTKKRVQLLQNQSSENSTESVESAEKLKDSTEETVIRLNEHTSLNKEENMAPFFWLRDENDEENLSQPAESDPFLDVTPVDVPSFSDLKDSDHDSPSKAVEQERPNPKDMFDSEMFEWTQRPSSPEILPSPVKAKALGKDATQMNLPKGASSNKKRKAGTARNTVAKRLDGVSKEDYVEPSLGASISEKQETGGTSGTSTRKDENVKAKRATRNKGQTSRVQAGVNTHVEAEAKQGTKRKRSSVKVSPDPPVAESNELSLGTEDVGKGDQELTHGSAGTQPTEKYSLRKRRKSSASSFPKYSSATQPRGKKILSEELNQVEDRQDLTNQKKPSVDNGTHTMQVSEKSSTMNKPSLGDNALLRRCDGPPINKSTCAFCQSSEDTEASGEMAHYHRGEPVSADFSGGSKVIHAHKNCAEWAPNVYFNNLTAVNLDAELTRSRRITCSSCGLKGAALGCYNASCKSSFHVTCAKLIPECRWDNENFVMLCPSDASSKLPCEETSPKERKRKRTPPKRPQHSQPNQVSEKPDISELQSKPFHGVSKKLVLCCSGLTDEEKSVISEFAEVSGVTISRKWEPRVTHIIASINDNGACKRTLKFMMGVLEGKWILSIDWIKACMNNREYVTEEPYEISTDVHGTRQGPYIGRQRALKKEPKLFNGLKFYIMGDFEVAYKGYLQDMIVAAGGTILRRRPISNDDSEASTIIVFSVEPSKKKTLTQRRFDAEALAKSSRARAASSSWVLDSIAGCQILDLI</sequence>
<evidence type="ECO:0000256" key="7">
    <source>
        <dbReference type="ARBA" id="ARBA00022833"/>
    </source>
</evidence>
<evidence type="ECO:0000256" key="6">
    <source>
        <dbReference type="ARBA" id="ARBA00022771"/>
    </source>
</evidence>
<dbReference type="SMART" id="SM00292">
    <property type="entry name" value="BRCT"/>
    <property type="match status" value="2"/>
</dbReference>
<feature type="domain" description="BRCT" evidence="14">
    <location>
        <begin position="1244"/>
        <end position="1342"/>
    </location>
</feature>
<gene>
    <name evidence="16" type="ORF">DARMORV10_C01P15010.1</name>
</gene>
<accession>A0A816RC28</accession>
<evidence type="ECO:0000259" key="14">
    <source>
        <dbReference type="PROSITE" id="PS50172"/>
    </source>
</evidence>
<feature type="compositionally biased region" description="Basic and acidic residues" evidence="12">
    <location>
        <begin position="659"/>
        <end position="678"/>
    </location>
</feature>
<dbReference type="FunFam" id="1.25.40.10:FF:002165">
    <property type="entry name" value="Pentatricopeptide repeat-containing protein At4g21065"/>
    <property type="match status" value="1"/>
</dbReference>
<evidence type="ECO:0000259" key="15">
    <source>
        <dbReference type="PROSITE" id="PS51805"/>
    </source>
</evidence>
<dbReference type="Pfam" id="PF13041">
    <property type="entry name" value="PPR_2"/>
    <property type="match status" value="2"/>
</dbReference>
<evidence type="ECO:0000256" key="3">
    <source>
        <dbReference type="ARBA" id="ARBA00022723"/>
    </source>
</evidence>
<reference evidence="16" key="1">
    <citation type="submission" date="2021-01" db="EMBL/GenBank/DDBJ databases">
        <authorList>
            <consortium name="Genoscope - CEA"/>
            <person name="William W."/>
        </authorList>
    </citation>
    <scope>NUCLEOTIDE SEQUENCE</scope>
</reference>
<dbReference type="NCBIfam" id="TIGR00756">
    <property type="entry name" value="PPR"/>
    <property type="match status" value="6"/>
</dbReference>
<keyword evidence="8" id="KW-0234">DNA repair</keyword>
<comment type="similarity">
    <text evidence="2">Belongs to the PPR family. PCMP-H subfamily.</text>
</comment>
<dbReference type="Gene3D" id="3.40.50.10190">
    <property type="entry name" value="BRCT domain"/>
    <property type="match status" value="2"/>
</dbReference>
<dbReference type="PANTHER" id="PTHR13763:SF0">
    <property type="entry name" value="BREAST CANCER TYPE 1 SUSCEPTIBILITY PROTEIN"/>
    <property type="match status" value="1"/>
</dbReference>
<dbReference type="GO" id="GO:0006281">
    <property type="term" value="P:DNA repair"/>
    <property type="evidence" value="ECO:0007669"/>
    <property type="project" value="UniProtKB-KW"/>
</dbReference>
<feature type="compositionally biased region" description="Polar residues" evidence="12">
    <location>
        <begin position="1038"/>
        <end position="1064"/>
    </location>
</feature>
<feature type="compositionally biased region" description="Basic residues" evidence="12">
    <location>
        <begin position="1216"/>
        <end position="1228"/>
    </location>
</feature>
<dbReference type="PROSITE" id="PS51805">
    <property type="entry name" value="EPHD"/>
    <property type="match status" value="1"/>
</dbReference>
<feature type="compositionally biased region" description="Low complexity" evidence="12">
    <location>
        <begin position="1006"/>
        <end position="1016"/>
    </location>
</feature>
<evidence type="ECO:0000256" key="1">
    <source>
        <dbReference type="ARBA" id="ARBA00004123"/>
    </source>
</evidence>
<dbReference type="PANTHER" id="PTHR13763">
    <property type="entry name" value="BREAST CANCER TYPE 1 SUSCEPTIBILITY PROTEIN BRCA1"/>
    <property type="match status" value="1"/>
</dbReference>
<feature type="repeat" description="PPR" evidence="11">
    <location>
        <begin position="71"/>
        <end position="105"/>
    </location>
</feature>
<dbReference type="GO" id="GO:0005634">
    <property type="term" value="C:nucleus"/>
    <property type="evidence" value="ECO:0007669"/>
    <property type="project" value="UniProtKB-SubCell"/>
</dbReference>
<dbReference type="InterPro" id="IPR031099">
    <property type="entry name" value="BRCA1-associated"/>
</dbReference>
<evidence type="ECO:0000256" key="12">
    <source>
        <dbReference type="SAM" id="MobiDB-lite"/>
    </source>
</evidence>
<feature type="compositionally biased region" description="Basic and acidic residues" evidence="12">
    <location>
        <begin position="735"/>
        <end position="745"/>
    </location>
</feature>
<feature type="domain" description="RING-type" evidence="13">
    <location>
        <begin position="582"/>
        <end position="617"/>
    </location>
</feature>
<dbReference type="FunFam" id="1.25.40.10:FF:000031">
    <property type="entry name" value="Pentatricopeptide repeat-containing protein mitochondrial"/>
    <property type="match status" value="1"/>
</dbReference>
<dbReference type="InterPro" id="IPR046849">
    <property type="entry name" value="E2_motif"/>
</dbReference>
<proteinExistence type="inferred from homology"/>
<feature type="repeat" description="PPR" evidence="11">
    <location>
        <begin position="173"/>
        <end position="207"/>
    </location>
</feature>
<dbReference type="PROSITE" id="PS51375">
    <property type="entry name" value="PPR"/>
    <property type="match status" value="3"/>
</dbReference>
<dbReference type="GO" id="GO:0008270">
    <property type="term" value="F:zinc ion binding"/>
    <property type="evidence" value="ECO:0007669"/>
    <property type="project" value="UniProtKB-KW"/>
</dbReference>
<keyword evidence="3" id="KW-0479">Metal-binding</keyword>
<dbReference type="InterPro" id="IPR013083">
    <property type="entry name" value="Znf_RING/FYVE/PHD"/>
</dbReference>
<evidence type="ECO:0000313" key="16">
    <source>
        <dbReference type="EMBL" id="CAF2070206.1"/>
    </source>
</evidence>
<evidence type="ECO:0000256" key="10">
    <source>
        <dbReference type="PROSITE-ProRule" id="PRU00175"/>
    </source>
</evidence>
<dbReference type="SUPFAM" id="SSF52113">
    <property type="entry name" value="BRCT domain"/>
    <property type="match status" value="2"/>
</dbReference>
<dbReference type="PROSITE" id="PS50172">
    <property type="entry name" value="BRCT"/>
    <property type="match status" value="2"/>
</dbReference>
<evidence type="ECO:0000256" key="5">
    <source>
        <dbReference type="ARBA" id="ARBA00022763"/>
    </source>
</evidence>
<name>A0A816RC28_BRANA</name>
<dbReference type="Pfam" id="PF00533">
    <property type="entry name" value="BRCT"/>
    <property type="match status" value="1"/>
</dbReference>
<comment type="subcellular location">
    <subcellularLocation>
        <location evidence="1">Nucleus</location>
    </subcellularLocation>
</comment>
<dbReference type="FunFam" id="1.25.40.10:FF:000475">
    <property type="entry name" value="Pentatricopeptide repeat-containing protein At5g40410, mitochondrial"/>
    <property type="match status" value="1"/>
</dbReference>
<dbReference type="Pfam" id="PF14432">
    <property type="entry name" value="DYW_deaminase"/>
    <property type="match status" value="1"/>
</dbReference>
<dbReference type="PROSITE" id="PS00518">
    <property type="entry name" value="ZF_RING_1"/>
    <property type="match status" value="1"/>
</dbReference>
<dbReference type="InterPro" id="IPR001841">
    <property type="entry name" value="Znf_RING"/>
</dbReference>
<evidence type="ECO:0000259" key="13">
    <source>
        <dbReference type="PROSITE" id="PS50089"/>
    </source>
</evidence>
<evidence type="ECO:0000256" key="4">
    <source>
        <dbReference type="ARBA" id="ARBA00022737"/>
    </source>
</evidence>
<keyword evidence="7" id="KW-0862">Zinc</keyword>
<dbReference type="Pfam" id="PF20430">
    <property type="entry name" value="Eplus_motif"/>
    <property type="match status" value="1"/>
</dbReference>
<dbReference type="InterPro" id="IPR011990">
    <property type="entry name" value="TPR-like_helical_dom_sf"/>
</dbReference>
<keyword evidence="6 10" id="KW-0863">Zinc-finger</keyword>
<dbReference type="Pfam" id="PF01535">
    <property type="entry name" value="PPR"/>
    <property type="match status" value="4"/>
</dbReference>
<dbReference type="FunFam" id="3.40.50.10190:FF:000006">
    <property type="entry name" value="Breast cancer type 1 susceptibility protein homolog"/>
    <property type="match status" value="1"/>
</dbReference>
<evidence type="ECO:0000256" key="9">
    <source>
        <dbReference type="ARBA" id="ARBA00023242"/>
    </source>
</evidence>
<dbReference type="Pfam" id="PF16589">
    <property type="entry name" value="BRCT_2"/>
    <property type="match status" value="1"/>
</dbReference>
<evidence type="ECO:0000256" key="11">
    <source>
        <dbReference type="PROSITE-ProRule" id="PRU00708"/>
    </source>
</evidence>
<organism evidence="16">
    <name type="scientific">Brassica napus</name>
    <name type="common">Rape</name>
    <dbReference type="NCBI Taxonomy" id="3708"/>
    <lineage>
        <taxon>Eukaryota</taxon>
        <taxon>Viridiplantae</taxon>
        <taxon>Streptophyta</taxon>
        <taxon>Embryophyta</taxon>
        <taxon>Tracheophyta</taxon>
        <taxon>Spermatophyta</taxon>
        <taxon>Magnoliopsida</taxon>
        <taxon>eudicotyledons</taxon>
        <taxon>Gunneridae</taxon>
        <taxon>Pentapetalae</taxon>
        <taxon>rosids</taxon>
        <taxon>malvids</taxon>
        <taxon>Brassicales</taxon>
        <taxon>Brassicaceae</taxon>
        <taxon>Brassiceae</taxon>
        <taxon>Brassica</taxon>
    </lineage>
</organism>
<dbReference type="Gene3D" id="1.25.40.10">
    <property type="entry name" value="Tetratricopeptide repeat domain"/>
    <property type="match status" value="3"/>
</dbReference>
<dbReference type="InterPro" id="IPR001357">
    <property type="entry name" value="BRCT_dom"/>
</dbReference>
<dbReference type="Proteomes" id="UP001295469">
    <property type="component" value="Chromosome C01"/>
</dbReference>
<feature type="repeat" description="PPR" evidence="11">
    <location>
        <begin position="243"/>
        <end position="277"/>
    </location>
</feature>
<dbReference type="Pfam" id="PF20431">
    <property type="entry name" value="E_motif"/>
    <property type="match status" value="1"/>
</dbReference>
<dbReference type="InterPro" id="IPR032867">
    <property type="entry name" value="DYW_dom"/>
</dbReference>
<feature type="compositionally biased region" description="Basic and acidic residues" evidence="12">
    <location>
        <begin position="799"/>
        <end position="823"/>
    </location>
</feature>